<organism evidence="2 3">
    <name type="scientific">Congregibacter variabilis</name>
    <dbReference type="NCBI Taxonomy" id="3081200"/>
    <lineage>
        <taxon>Bacteria</taxon>
        <taxon>Pseudomonadati</taxon>
        <taxon>Pseudomonadota</taxon>
        <taxon>Gammaproteobacteria</taxon>
        <taxon>Cellvibrionales</taxon>
        <taxon>Halieaceae</taxon>
        <taxon>Congregibacter</taxon>
    </lineage>
</organism>
<accession>A0ABZ0I5A2</accession>
<evidence type="ECO:0008006" key="4">
    <source>
        <dbReference type="Google" id="ProtNLM"/>
    </source>
</evidence>
<keyword evidence="3" id="KW-1185">Reference proteome</keyword>
<gene>
    <name evidence="2" type="ORF">R0135_03325</name>
</gene>
<feature type="transmembrane region" description="Helical" evidence="1">
    <location>
        <begin position="6"/>
        <end position="23"/>
    </location>
</feature>
<dbReference type="Proteomes" id="UP001626537">
    <property type="component" value="Chromosome"/>
</dbReference>
<proteinExistence type="predicted"/>
<evidence type="ECO:0000313" key="2">
    <source>
        <dbReference type="EMBL" id="WOJ94206.1"/>
    </source>
</evidence>
<dbReference type="RefSeq" id="WP_407348843.1">
    <property type="nucleotide sequence ID" value="NZ_CP136864.1"/>
</dbReference>
<reference evidence="2 3" key="1">
    <citation type="submission" date="2023-10" db="EMBL/GenBank/DDBJ databases">
        <title>Two novel species belonging to the OM43/NOR5 clade.</title>
        <authorList>
            <person name="Park M."/>
        </authorList>
    </citation>
    <scope>NUCLEOTIDE SEQUENCE [LARGE SCALE GENOMIC DNA]</scope>
    <source>
        <strain evidence="2 3">IMCC43200</strain>
    </source>
</reference>
<dbReference type="EMBL" id="CP136864">
    <property type="protein sequence ID" value="WOJ94206.1"/>
    <property type="molecule type" value="Genomic_DNA"/>
</dbReference>
<keyword evidence="1" id="KW-0812">Transmembrane</keyword>
<protein>
    <recommendedName>
        <fullName evidence="4">LemA protein</fullName>
    </recommendedName>
</protein>
<keyword evidence="1" id="KW-1133">Transmembrane helix</keyword>
<keyword evidence="1" id="KW-0472">Membrane</keyword>
<evidence type="ECO:0000256" key="1">
    <source>
        <dbReference type="SAM" id="Phobius"/>
    </source>
</evidence>
<name>A0ABZ0I5A2_9GAMM</name>
<evidence type="ECO:0000313" key="3">
    <source>
        <dbReference type="Proteomes" id="UP001626537"/>
    </source>
</evidence>
<sequence>MNKFYISIVANLLLTISVGWMTTDRMKLQEKLDYLESTIEIREALVSKLQDGHHILDVNLAKVFTINTPRGLDQTALTSIQEVLLEQHNLVTNLATTFPPEADASREAQAYIARLANVKVQLSQITRNDPGELMLLAPAVDALNNQRFSLLASVRTAGENHYN</sequence>